<keyword evidence="3" id="KW-1185">Reference proteome</keyword>
<accession>A0A840J112</accession>
<evidence type="ECO:0000313" key="2">
    <source>
        <dbReference type="EMBL" id="MBB4688676.1"/>
    </source>
</evidence>
<dbReference type="EMBL" id="JACHMG010000001">
    <property type="protein sequence ID" value="MBB4688676.1"/>
    <property type="molecule type" value="Genomic_DNA"/>
</dbReference>
<sequence length="71" mass="7159">MADGEVSKDLGRLLRQFGVRAFALAFVAGLTGLSMLALALALAGFALVLAPIRARPVSPADGPAAPGQPES</sequence>
<keyword evidence="1" id="KW-0472">Membrane</keyword>
<evidence type="ECO:0000313" key="3">
    <source>
        <dbReference type="Proteomes" id="UP000581769"/>
    </source>
</evidence>
<keyword evidence="1" id="KW-1133">Transmembrane helix</keyword>
<keyword evidence="1" id="KW-0812">Transmembrane</keyword>
<organism evidence="2 3">
    <name type="scientific">Amycolatopsis jiangsuensis</name>
    <dbReference type="NCBI Taxonomy" id="1181879"/>
    <lineage>
        <taxon>Bacteria</taxon>
        <taxon>Bacillati</taxon>
        <taxon>Actinomycetota</taxon>
        <taxon>Actinomycetes</taxon>
        <taxon>Pseudonocardiales</taxon>
        <taxon>Pseudonocardiaceae</taxon>
        <taxon>Amycolatopsis</taxon>
    </lineage>
</organism>
<feature type="transmembrane region" description="Helical" evidence="1">
    <location>
        <begin position="21"/>
        <end position="49"/>
    </location>
</feature>
<dbReference type="RefSeq" id="WP_184783326.1">
    <property type="nucleotide sequence ID" value="NZ_JACHMG010000001.1"/>
</dbReference>
<gene>
    <name evidence="2" type="ORF">BJY18_006161</name>
</gene>
<dbReference type="Proteomes" id="UP000581769">
    <property type="component" value="Unassembled WGS sequence"/>
</dbReference>
<dbReference type="AlphaFoldDB" id="A0A840J112"/>
<reference evidence="2 3" key="1">
    <citation type="submission" date="2020-08" db="EMBL/GenBank/DDBJ databases">
        <title>Sequencing the genomes of 1000 actinobacteria strains.</title>
        <authorList>
            <person name="Klenk H.-P."/>
        </authorList>
    </citation>
    <scope>NUCLEOTIDE SEQUENCE [LARGE SCALE GENOMIC DNA]</scope>
    <source>
        <strain evidence="2 3">DSM 45859</strain>
    </source>
</reference>
<proteinExistence type="predicted"/>
<name>A0A840J112_9PSEU</name>
<comment type="caution">
    <text evidence="2">The sequence shown here is derived from an EMBL/GenBank/DDBJ whole genome shotgun (WGS) entry which is preliminary data.</text>
</comment>
<protein>
    <submittedName>
        <fullName evidence="2">Uncharacterized protein</fullName>
    </submittedName>
</protein>
<evidence type="ECO:0000256" key="1">
    <source>
        <dbReference type="SAM" id="Phobius"/>
    </source>
</evidence>